<comment type="caution">
    <text evidence="1">The sequence shown here is derived from an EMBL/GenBank/DDBJ whole genome shotgun (WGS) entry which is preliminary data.</text>
</comment>
<dbReference type="PANTHER" id="PTHR30289">
    <property type="entry name" value="UNCHARACTERIZED PROTEIN YBCL-RELATED"/>
    <property type="match status" value="1"/>
</dbReference>
<evidence type="ECO:0000313" key="2">
    <source>
        <dbReference type="Proteomes" id="UP000004510"/>
    </source>
</evidence>
<dbReference type="Proteomes" id="UP000004510">
    <property type="component" value="Unassembled WGS sequence"/>
</dbReference>
<gene>
    <name evidence="1" type="ORF">HMPREF0004_1324</name>
</gene>
<dbReference type="PATRIC" id="fig|742159.3.peg.2196"/>
<name>D4X777_9BURK</name>
<dbReference type="SUPFAM" id="SSF49777">
    <property type="entry name" value="PEBP-like"/>
    <property type="match status" value="1"/>
</dbReference>
<proteinExistence type="predicted"/>
<dbReference type="EMBL" id="ADMS01000031">
    <property type="protein sequence ID" value="EFF77283.1"/>
    <property type="molecule type" value="Genomic_DNA"/>
</dbReference>
<dbReference type="InterPro" id="IPR008914">
    <property type="entry name" value="PEBP"/>
</dbReference>
<dbReference type="InterPro" id="IPR005247">
    <property type="entry name" value="YbhB_YbcL/LppC-like"/>
</dbReference>
<protein>
    <submittedName>
        <fullName evidence="1">Raf-like protein</fullName>
    </submittedName>
</protein>
<dbReference type="InterPro" id="IPR036610">
    <property type="entry name" value="PEBP-like_sf"/>
</dbReference>
<dbReference type="Gene3D" id="3.90.280.10">
    <property type="entry name" value="PEBP-like"/>
    <property type="match status" value="1"/>
</dbReference>
<dbReference type="Pfam" id="PF01161">
    <property type="entry name" value="PBP"/>
    <property type="match status" value="1"/>
</dbReference>
<dbReference type="HOGENOM" id="CLU_083918_0_0_4"/>
<sequence>MPLRHFKEHDMELSSLSFSDHESIPERYAFGKIDAQSHVALADNYNPQFSWDDVPPGTQSFALICHDPDVPSRPDDVNQEGREVPADLPRVDFFHWVLVDLAADMREIDEGAFSNGITPRGKGGPLAPMDARQGINSYSSWFANDHDMSGDYFGYDGPCPPWNDSIVHRYVFTLYALDVHSLNLNGSFTGEDALRAMQKHVLAQASVTGTYTLNPRLAPKQIGATSAS</sequence>
<dbReference type="eggNOG" id="COG1881">
    <property type="taxonomic scope" value="Bacteria"/>
</dbReference>
<accession>D4X777</accession>
<dbReference type="AlphaFoldDB" id="D4X777"/>
<reference evidence="2" key="1">
    <citation type="submission" date="2010-03" db="EMBL/GenBank/DDBJ databases">
        <title>Complete sequence of Mobiluncus curtisii ATCC 43063.</title>
        <authorList>
            <person name="Muzny D."/>
            <person name="Qin X."/>
            <person name="Deng J."/>
            <person name="Jiang H."/>
            <person name="Liu Y."/>
            <person name="Qu J."/>
            <person name="Song X.-Z."/>
            <person name="Zhang L."/>
            <person name="Thornton R."/>
            <person name="Coyle M."/>
            <person name="Francisco L."/>
            <person name="Jackson L."/>
            <person name="Javaid M."/>
            <person name="Korchina V."/>
            <person name="Kovar C."/>
            <person name="Mata R."/>
            <person name="Mathew T."/>
            <person name="Ngo R."/>
            <person name="Nguyen L."/>
            <person name="Nguyen N."/>
            <person name="Okwuonu G."/>
            <person name="Ongeri F."/>
            <person name="Pham C."/>
            <person name="Simmons D."/>
            <person name="Wilczek-Boney K."/>
            <person name="Hale W."/>
            <person name="Jakkamsetti A."/>
            <person name="Pham P."/>
            <person name="Ruth R."/>
            <person name="San Lucas F."/>
            <person name="Warren J."/>
            <person name="Zhang J."/>
            <person name="Zhao Z."/>
            <person name="Zhou C."/>
            <person name="Zhu D."/>
            <person name="Lee S."/>
            <person name="Bess C."/>
            <person name="Blankenburg K."/>
            <person name="Forbes L."/>
            <person name="Fu Q."/>
            <person name="Gubbala S."/>
            <person name="Hirani K."/>
            <person name="Jayaseelan J.C."/>
            <person name="Lara F."/>
            <person name="Munidasa M."/>
            <person name="Palculict T."/>
            <person name="Patil S."/>
            <person name="Pu L.-L."/>
            <person name="Saada N."/>
            <person name="Tang L."/>
            <person name="Weissenberger G."/>
            <person name="Zhu Y."/>
            <person name="Hemphill L."/>
            <person name="Shang Y."/>
            <person name="Youmans B."/>
            <person name="Ayvaz T."/>
            <person name="Ross M."/>
            <person name="Santibanez J."/>
            <person name="Aqrawi P."/>
            <person name="Gross S."/>
            <person name="Joshi V."/>
            <person name="Fowler G."/>
            <person name="Nazareth L."/>
            <person name="Reid J."/>
            <person name="Worley K."/>
            <person name="Petrosino J."/>
            <person name="Highlander S."/>
            <person name="Gibbs R."/>
            <person name="Gibbs R."/>
        </authorList>
    </citation>
    <scope>NUCLEOTIDE SEQUENCE [LARGE SCALE GENOMIC DNA]</scope>
    <source>
        <strain evidence="2">ATCC 43553</strain>
    </source>
</reference>
<dbReference type="NCBIfam" id="TIGR00481">
    <property type="entry name" value="YbhB/YbcL family Raf kinase inhibitor-like protein"/>
    <property type="match status" value="1"/>
</dbReference>
<dbReference type="PANTHER" id="PTHR30289:SF1">
    <property type="entry name" value="PEBP (PHOSPHATIDYLETHANOLAMINE-BINDING PROTEIN) FAMILY PROTEIN"/>
    <property type="match status" value="1"/>
</dbReference>
<evidence type="ECO:0000313" key="1">
    <source>
        <dbReference type="EMBL" id="EFF77283.1"/>
    </source>
</evidence>
<dbReference type="CDD" id="cd00865">
    <property type="entry name" value="PEBP_bact_arch"/>
    <property type="match status" value="1"/>
</dbReference>
<organism evidence="1 2">
    <name type="scientific">Achromobacter piechaudii ATCC 43553</name>
    <dbReference type="NCBI Taxonomy" id="742159"/>
    <lineage>
        <taxon>Bacteria</taxon>
        <taxon>Pseudomonadati</taxon>
        <taxon>Pseudomonadota</taxon>
        <taxon>Betaproteobacteria</taxon>
        <taxon>Burkholderiales</taxon>
        <taxon>Alcaligenaceae</taxon>
        <taxon>Achromobacter</taxon>
    </lineage>
</organism>